<dbReference type="AlphaFoldDB" id="A0A2M4DLL2"/>
<dbReference type="EMBL" id="GGFL01014243">
    <property type="protein sequence ID" value="MBW78421.1"/>
    <property type="molecule type" value="Transcribed_RNA"/>
</dbReference>
<evidence type="ECO:0000313" key="1">
    <source>
        <dbReference type="EMBL" id="MBW78421.1"/>
    </source>
</evidence>
<protein>
    <submittedName>
        <fullName evidence="1">Putative secreted protein</fullName>
    </submittedName>
</protein>
<reference evidence="1" key="1">
    <citation type="submission" date="2018-01" db="EMBL/GenBank/DDBJ databases">
        <title>An insight into the sialome of Amazonian anophelines.</title>
        <authorList>
            <person name="Ribeiro J.M."/>
            <person name="Scarpassa V."/>
            <person name="Calvo E."/>
        </authorList>
    </citation>
    <scope>NUCLEOTIDE SEQUENCE</scope>
</reference>
<sequence length="85" mass="9391">MVPQIFRLCKGVRTLVTLKTVRSDVQLCVNLQVTIVFKGLTTDITAVRSIGNRPATTAADALMSGNRWQVLDERCRCNCCSSSCR</sequence>
<proteinExistence type="predicted"/>
<name>A0A2M4DLL2_ANODA</name>
<organism evidence="1">
    <name type="scientific">Anopheles darlingi</name>
    <name type="common">Mosquito</name>
    <dbReference type="NCBI Taxonomy" id="43151"/>
    <lineage>
        <taxon>Eukaryota</taxon>
        <taxon>Metazoa</taxon>
        <taxon>Ecdysozoa</taxon>
        <taxon>Arthropoda</taxon>
        <taxon>Hexapoda</taxon>
        <taxon>Insecta</taxon>
        <taxon>Pterygota</taxon>
        <taxon>Neoptera</taxon>
        <taxon>Endopterygota</taxon>
        <taxon>Diptera</taxon>
        <taxon>Nematocera</taxon>
        <taxon>Culicoidea</taxon>
        <taxon>Culicidae</taxon>
        <taxon>Anophelinae</taxon>
        <taxon>Anopheles</taxon>
    </lineage>
</organism>
<accession>A0A2M4DLL2</accession>